<dbReference type="EMBL" id="JAWCUI010000001">
    <property type="protein sequence ID" value="KAL1903533.1"/>
    <property type="molecule type" value="Genomic_DNA"/>
</dbReference>
<protein>
    <submittedName>
        <fullName evidence="1">Uncharacterized protein</fullName>
    </submittedName>
</protein>
<accession>A0ABR3ZS77</accession>
<keyword evidence="2" id="KW-1185">Reference proteome</keyword>
<sequence length="390" mass="43438">MADTVNEGNPTFSPEDIADIVSRGLVGESRDGTRKLHRRMLYPSADREFRDMPLDAKLEDDPKVNGMTIFVDVPEYVISKASLLHVGYTKAKAEELWQRWCNWPKTGPDREVDPAAVSSGLGASGTTDSDTITAIMDPYFENIRRTNTSAYWALDTLEMRYAGIEGIQRESGPFGSSGHPNTTSFLHAPADPGKINTQLASRNTSSHTMFFKATSRGQVEGLFKENGTVGRPSTLVSHTWSGDFNCFRSVFRFLPDLAVAELYAVYAKTRAGCEEIVAISMLVPNKAIDDLQPPDIAHLYWPNPDWASLVWNSRCREHTPQNLQHYCEAILIIGHIATHPDHVYKAKDSPANITENDVLHIGGSDCPTKAVQYVFTCDDNSWQWLRDNGL</sequence>
<evidence type="ECO:0000313" key="2">
    <source>
        <dbReference type="Proteomes" id="UP001583186"/>
    </source>
</evidence>
<name>A0ABR3ZS77_9PEZI</name>
<reference evidence="1 2" key="1">
    <citation type="journal article" date="2024" name="IMA Fungus">
        <title>IMA Genome - F19 : A genome assembly and annotation guide to empower mycologists, including annotated draft genome sequences of Ceratocystis pirilliformis, Diaporthe australafricana, Fusarium ophioides, Paecilomyces lecythidis, and Sporothrix stenoceras.</title>
        <authorList>
            <person name="Aylward J."/>
            <person name="Wilson A.M."/>
            <person name="Visagie C.M."/>
            <person name="Spraker J."/>
            <person name="Barnes I."/>
            <person name="Buitendag C."/>
            <person name="Ceriani C."/>
            <person name="Del Mar Angel L."/>
            <person name="du Plessis D."/>
            <person name="Fuchs T."/>
            <person name="Gasser K."/>
            <person name="Kramer D."/>
            <person name="Li W."/>
            <person name="Munsamy K."/>
            <person name="Piso A."/>
            <person name="Price J.L."/>
            <person name="Sonnekus B."/>
            <person name="Thomas C."/>
            <person name="van der Nest A."/>
            <person name="van Dijk A."/>
            <person name="van Heerden A."/>
            <person name="van Vuuren N."/>
            <person name="Yilmaz N."/>
            <person name="Duong T.A."/>
            <person name="van der Merwe N.A."/>
            <person name="Wingfield M.J."/>
            <person name="Wingfield B.D."/>
        </authorList>
    </citation>
    <scope>NUCLEOTIDE SEQUENCE [LARGE SCALE GENOMIC DNA]</scope>
    <source>
        <strain evidence="1 2">CMW 5346</strain>
    </source>
</reference>
<organism evidence="1 2">
    <name type="scientific">Sporothrix stenoceras</name>
    <dbReference type="NCBI Taxonomy" id="5173"/>
    <lineage>
        <taxon>Eukaryota</taxon>
        <taxon>Fungi</taxon>
        <taxon>Dikarya</taxon>
        <taxon>Ascomycota</taxon>
        <taxon>Pezizomycotina</taxon>
        <taxon>Sordariomycetes</taxon>
        <taxon>Sordariomycetidae</taxon>
        <taxon>Ophiostomatales</taxon>
        <taxon>Ophiostomataceae</taxon>
        <taxon>Sporothrix</taxon>
    </lineage>
</organism>
<gene>
    <name evidence="1" type="ORF">Sste5346_000161</name>
</gene>
<evidence type="ECO:0000313" key="1">
    <source>
        <dbReference type="EMBL" id="KAL1903533.1"/>
    </source>
</evidence>
<dbReference type="Proteomes" id="UP001583186">
    <property type="component" value="Unassembled WGS sequence"/>
</dbReference>
<proteinExistence type="predicted"/>
<comment type="caution">
    <text evidence="1">The sequence shown here is derived from an EMBL/GenBank/DDBJ whole genome shotgun (WGS) entry which is preliminary data.</text>
</comment>